<dbReference type="Pfam" id="PF08241">
    <property type="entry name" value="Methyltransf_11"/>
    <property type="match status" value="1"/>
</dbReference>
<dbReference type="Gene3D" id="3.40.50.150">
    <property type="entry name" value="Vaccinia Virus protein VP39"/>
    <property type="match status" value="1"/>
</dbReference>
<evidence type="ECO:0000256" key="1">
    <source>
        <dbReference type="ARBA" id="ARBA00008361"/>
    </source>
</evidence>
<evidence type="ECO:0000313" key="6">
    <source>
        <dbReference type="Proteomes" id="UP000321261"/>
    </source>
</evidence>
<dbReference type="GO" id="GO:0032259">
    <property type="term" value="P:methylation"/>
    <property type="evidence" value="ECO:0007669"/>
    <property type="project" value="UniProtKB-KW"/>
</dbReference>
<name>A0A561T4I7_9PSEU</name>
<dbReference type="RefSeq" id="WP_147260426.1">
    <property type="nucleotide sequence ID" value="NZ_VIWU01000001.1"/>
</dbReference>
<comment type="caution">
    <text evidence="5">The sequence shown here is derived from an EMBL/GenBank/DDBJ whole genome shotgun (WGS) entry which is preliminary data.</text>
</comment>
<dbReference type="AlphaFoldDB" id="A0A561T4I7"/>
<feature type="domain" description="Methyltransferase type 11" evidence="4">
    <location>
        <begin position="49"/>
        <end position="144"/>
    </location>
</feature>
<dbReference type="InterPro" id="IPR013216">
    <property type="entry name" value="Methyltransf_11"/>
</dbReference>
<evidence type="ECO:0000313" key="5">
    <source>
        <dbReference type="EMBL" id="TWF82030.1"/>
    </source>
</evidence>
<protein>
    <submittedName>
        <fullName evidence="5">3-demethylubiquinone-9 3-methyltransferase</fullName>
    </submittedName>
</protein>
<keyword evidence="3 5" id="KW-0808">Transferase</keyword>
<dbReference type="PANTHER" id="PTHR44942:SF4">
    <property type="entry name" value="METHYLTRANSFERASE TYPE 11 DOMAIN-CONTAINING PROTEIN"/>
    <property type="match status" value="1"/>
</dbReference>
<evidence type="ECO:0000256" key="3">
    <source>
        <dbReference type="ARBA" id="ARBA00022679"/>
    </source>
</evidence>
<dbReference type="SUPFAM" id="SSF53335">
    <property type="entry name" value="S-adenosyl-L-methionine-dependent methyltransferases"/>
    <property type="match status" value="1"/>
</dbReference>
<dbReference type="InterPro" id="IPR029063">
    <property type="entry name" value="SAM-dependent_MTases_sf"/>
</dbReference>
<evidence type="ECO:0000259" key="4">
    <source>
        <dbReference type="Pfam" id="PF08241"/>
    </source>
</evidence>
<comment type="similarity">
    <text evidence="1">Belongs to the methyltransferase superfamily.</text>
</comment>
<keyword evidence="5" id="KW-0830">Ubiquinone</keyword>
<keyword evidence="6" id="KW-1185">Reference proteome</keyword>
<reference evidence="5 6" key="1">
    <citation type="submission" date="2019-06" db="EMBL/GenBank/DDBJ databases">
        <title>Sequencing the genomes of 1000 actinobacteria strains.</title>
        <authorList>
            <person name="Klenk H.-P."/>
        </authorList>
    </citation>
    <scope>NUCLEOTIDE SEQUENCE [LARGE SCALE GENOMIC DNA]</scope>
    <source>
        <strain evidence="5 6">DSM 45671</strain>
    </source>
</reference>
<dbReference type="CDD" id="cd02440">
    <property type="entry name" value="AdoMet_MTases"/>
    <property type="match status" value="1"/>
</dbReference>
<dbReference type="Proteomes" id="UP000321261">
    <property type="component" value="Unassembled WGS sequence"/>
</dbReference>
<dbReference type="OrthoDB" id="9810247at2"/>
<gene>
    <name evidence="5" type="ORF">FHX44_117975</name>
</gene>
<dbReference type="GO" id="GO:0008757">
    <property type="term" value="F:S-adenosylmethionine-dependent methyltransferase activity"/>
    <property type="evidence" value="ECO:0007669"/>
    <property type="project" value="InterPro"/>
</dbReference>
<organism evidence="5 6">
    <name type="scientific">Pseudonocardia hierapolitana</name>
    <dbReference type="NCBI Taxonomy" id="1128676"/>
    <lineage>
        <taxon>Bacteria</taxon>
        <taxon>Bacillati</taxon>
        <taxon>Actinomycetota</taxon>
        <taxon>Actinomycetes</taxon>
        <taxon>Pseudonocardiales</taxon>
        <taxon>Pseudonocardiaceae</taxon>
        <taxon>Pseudonocardia</taxon>
    </lineage>
</organism>
<proteinExistence type="inferred from homology"/>
<evidence type="ECO:0000256" key="2">
    <source>
        <dbReference type="ARBA" id="ARBA00022603"/>
    </source>
</evidence>
<accession>A0A561T4I7</accession>
<keyword evidence="2 5" id="KW-0489">Methyltransferase</keyword>
<dbReference type="InterPro" id="IPR051052">
    <property type="entry name" value="Diverse_substrate_MTase"/>
</dbReference>
<sequence length="255" mass="27253">MSAPRIQLDSADAIDGRHIRAVAFQQVRLQYVRRTLDTVGAATAGGPALVVGSGRGDLARGLARLGMDVTALDPSAAATELARRRSDPGDGAVTYRTARAEDLGELPDSSFALAYYADTFEITADLDRVLAEAARVLRPGGVLVYDTVTRTPVSRLVYLGAFQSFPPTRIVPPGRYSAERLRRPQEMADALARAGLTSEDVCGFAPRSPRALVSAVLARRRGRIGDDQIPGVVGFALAPDHTPVVTYLGFARMPH</sequence>
<dbReference type="PANTHER" id="PTHR44942">
    <property type="entry name" value="METHYLTRANSF_11 DOMAIN-CONTAINING PROTEIN"/>
    <property type="match status" value="1"/>
</dbReference>
<dbReference type="EMBL" id="VIWU01000001">
    <property type="protein sequence ID" value="TWF82030.1"/>
    <property type="molecule type" value="Genomic_DNA"/>
</dbReference>